<accession>A0ABP0MVC0</accession>
<feature type="transmembrane region" description="Helical" evidence="2">
    <location>
        <begin position="623"/>
        <end position="644"/>
    </location>
</feature>
<dbReference type="EMBL" id="CAXAMM010024136">
    <property type="protein sequence ID" value="CAK9054787.1"/>
    <property type="molecule type" value="Genomic_DNA"/>
</dbReference>
<gene>
    <name evidence="3" type="ORF">SCF082_LOCUS29702</name>
</gene>
<keyword evidence="2" id="KW-0472">Membrane</keyword>
<keyword evidence="4" id="KW-1185">Reference proteome</keyword>
<feature type="region of interest" description="Disordered" evidence="1">
    <location>
        <begin position="221"/>
        <end position="307"/>
    </location>
</feature>
<keyword evidence="2" id="KW-1133">Transmembrane helix</keyword>
<feature type="transmembrane region" description="Helical" evidence="2">
    <location>
        <begin position="60"/>
        <end position="79"/>
    </location>
</feature>
<feature type="region of interest" description="Disordered" evidence="1">
    <location>
        <begin position="386"/>
        <end position="465"/>
    </location>
</feature>
<feature type="transmembrane region" description="Helical" evidence="2">
    <location>
        <begin position="149"/>
        <end position="170"/>
    </location>
</feature>
<organism evidence="3 4">
    <name type="scientific">Durusdinium trenchii</name>
    <dbReference type="NCBI Taxonomy" id="1381693"/>
    <lineage>
        <taxon>Eukaryota</taxon>
        <taxon>Sar</taxon>
        <taxon>Alveolata</taxon>
        <taxon>Dinophyceae</taxon>
        <taxon>Suessiales</taxon>
        <taxon>Symbiodiniaceae</taxon>
        <taxon>Durusdinium</taxon>
    </lineage>
</organism>
<protein>
    <recommendedName>
        <fullName evidence="5">Solute carrier family 40 protein</fullName>
    </recommendedName>
</protein>
<evidence type="ECO:0000256" key="1">
    <source>
        <dbReference type="SAM" id="MobiDB-lite"/>
    </source>
</evidence>
<feature type="compositionally biased region" description="Basic and acidic residues" evidence="1">
    <location>
        <begin position="240"/>
        <end position="254"/>
    </location>
</feature>
<keyword evidence="2" id="KW-0812">Transmembrane</keyword>
<sequence>MKPVEDAWDEFDDMDYYDDVERLPCTLKYLVVCISLPLLNGFINGFAGSAQALYFRDMNWPLWHLGISLAVGFCLRLFSQYIQVQLGIWTALPMSMLHLIGAVLAIGFTTEEWAICVEIVCLCGFDSSSAIEGIAFDAFSESDDFARQATSTALAIFTVSIALACTLGGIIYDSSGWVGMSIFHGSGQGLLLLILLIYPTCRQSFRDFFYLCPMEKDVEDPQERLNPVVPVPVEVADVDDEKKEGIQEHSEKGLRGGSIHSFAEDAEPEPESSTINMPETKEPEAAESEQTHQPQARESGGVRWQLEDVDEDTKVAAIHEEEAPAIPKEETPGEKEGLKYEEVQEGDLEPNEDEEVLTPTSDMNQFRIHKGRKRILSIILPERSERRQSMAADLQNRQSQGSGKSRKSGVSGRDSRVSRRSARVSRTSRATRLTVGSSHTAGTQRTHKTLGSGQTGLSARTGRTGMTAGTMRSQLTSLAETGANFEHHFMVNSSLGPRIVTRVGEFDQKMDEVPEEPEPIEDVPLPVPQGKLSADLRIPMLLISFCVVCNSYCYSNEFGSFAILLREYYGVSSATMCALGQTGGDFLAAIVMQVAALSSEVPCLDAVARCWARIAFPPYNLCWVLLIWIGLNMMMISSMLPLAICGQVMMSSSYCLASKWAAELCHFYSMDDDLLFMNMQIRIGQAQSLAAALSSFLATLLFEQVHPTTSYIVSGSLAGVVLLIYTAGFCGRVGCQHAHLAEEEREA</sequence>
<feature type="transmembrane region" description="Helical" evidence="2">
    <location>
        <begin position="177"/>
        <end position="198"/>
    </location>
</feature>
<dbReference type="Proteomes" id="UP001642464">
    <property type="component" value="Unassembled WGS sequence"/>
</dbReference>
<proteinExistence type="predicted"/>
<dbReference type="SUPFAM" id="SSF103473">
    <property type="entry name" value="MFS general substrate transporter"/>
    <property type="match status" value="1"/>
</dbReference>
<evidence type="ECO:0000256" key="2">
    <source>
        <dbReference type="SAM" id="Phobius"/>
    </source>
</evidence>
<evidence type="ECO:0000313" key="3">
    <source>
        <dbReference type="EMBL" id="CAK9054787.1"/>
    </source>
</evidence>
<dbReference type="InterPro" id="IPR036259">
    <property type="entry name" value="MFS_trans_sf"/>
</dbReference>
<evidence type="ECO:0000313" key="4">
    <source>
        <dbReference type="Proteomes" id="UP001642464"/>
    </source>
</evidence>
<feature type="compositionally biased region" description="Polar residues" evidence="1">
    <location>
        <begin position="434"/>
        <end position="458"/>
    </location>
</feature>
<feature type="compositionally biased region" description="Low complexity" evidence="1">
    <location>
        <begin position="397"/>
        <end position="412"/>
    </location>
</feature>
<reference evidence="3 4" key="1">
    <citation type="submission" date="2024-02" db="EMBL/GenBank/DDBJ databases">
        <authorList>
            <person name="Chen Y."/>
            <person name="Shah S."/>
            <person name="Dougan E. K."/>
            <person name="Thang M."/>
            <person name="Chan C."/>
        </authorList>
    </citation>
    <scope>NUCLEOTIDE SEQUENCE [LARGE SCALE GENOMIC DNA]</scope>
</reference>
<feature type="transmembrane region" description="Helical" evidence="2">
    <location>
        <begin position="29"/>
        <end position="54"/>
    </location>
</feature>
<comment type="caution">
    <text evidence="3">The sequence shown here is derived from an EMBL/GenBank/DDBJ whole genome shotgun (WGS) entry which is preliminary data.</text>
</comment>
<feature type="transmembrane region" description="Helical" evidence="2">
    <location>
        <begin position="86"/>
        <end position="108"/>
    </location>
</feature>
<name>A0ABP0MVC0_9DINO</name>
<feature type="transmembrane region" description="Helical" evidence="2">
    <location>
        <begin position="711"/>
        <end position="730"/>
    </location>
</feature>
<evidence type="ECO:0008006" key="5">
    <source>
        <dbReference type="Google" id="ProtNLM"/>
    </source>
</evidence>